<organism evidence="5 6">
    <name type="scientific">Lingula anatina</name>
    <name type="common">Brachiopod</name>
    <name type="synonym">Lingula unguis</name>
    <dbReference type="NCBI Taxonomy" id="7574"/>
    <lineage>
        <taxon>Eukaryota</taxon>
        <taxon>Metazoa</taxon>
        <taxon>Spiralia</taxon>
        <taxon>Lophotrochozoa</taxon>
        <taxon>Brachiopoda</taxon>
        <taxon>Linguliformea</taxon>
        <taxon>Lingulata</taxon>
        <taxon>Lingulida</taxon>
        <taxon>Linguloidea</taxon>
        <taxon>Lingulidae</taxon>
        <taxon>Lingula</taxon>
    </lineage>
</organism>
<evidence type="ECO:0000256" key="3">
    <source>
        <dbReference type="ARBA" id="ARBA00023128"/>
    </source>
</evidence>
<evidence type="ECO:0000256" key="1">
    <source>
        <dbReference type="ARBA" id="ARBA00004173"/>
    </source>
</evidence>
<dbReference type="Pfam" id="PF07147">
    <property type="entry name" value="PDCD9"/>
    <property type="match status" value="1"/>
</dbReference>
<dbReference type="RefSeq" id="XP_013389903.1">
    <property type="nucleotide sequence ID" value="XM_013534449.1"/>
</dbReference>
<comment type="subcellular location">
    <subcellularLocation>
        <location evidence="1">Mitochondrion</location>
    </subcellularLocation>
</comment>
<evidence type="ECO:0000313" key="5">
    <source>
        <dbReference type="Proteomes" id="UP000085678"/>
    </source>
</evidence>
<evidence type="ECO:0000256" key="2">
    <source>
        <dbReference type="ARBA" id="ARBA00022980"/>
    </source>
</evidence>
<dbReference type="FunCoup" id="A0A1S3HV57">
    <property type="interactions" value="555"/>
</dbReference>
<dbReference type="OMA" id="VNMPRYY"/>
<dbReference type="Proteomes" id="UP000085678">
    <property type="component" value="Unplaced"/>
</dbReference>
<reference evidence="6" key="1">
    <citation type="submission" date="2025-08" db="UniProtKB">
        <authorList>
            <consortium name="RefSeq"/>
        </authorList>
    </citation>
    <scope>IDENTIFICATION</scope>
    <source>
        <tissue evidence="6">Gonads</tissue>
    </source>
</reference>
<accession>A0A1S3HV57</accession>
<keyword evidence="4" id="KW-0687">Ribonucleoprotein</keyword>
<dbReference type="GO" id="GO:0005762">
    <property type="term" value="C:mitochondrial large ribosomal subunit"/>
    <property type="evidence" value="ECO:0007669"/>
    <property type="project" value="TreeGrafter"/>
</dbReference>
<dbReference type="PANTHER" id="PTHR13014:SF3">
    <property type="entry name" value="LARGE RIBOSOMAL SUBUNIT PROTEIN ML65"/>
    <property type="match status" value="1"/>
</dbReference>
<proteinExistence type="predicted"/>
<dbReference type="AlphaFoldDB" id="A0A1S3HV57"/>
<evidence type="ECO:0000256" key="4">
    <source>
        <dbReference type="ARBA" id="ARBA00023274"/>
    </source>
</evidence>
<dbReference type="GeneID" id="106158454"/>
<dbReference type="GO" id="GO:0003735">
    <property type="term" value="F:structural constituent of ribosome"/>
    <property type="evidence" value="ECO:0007669"/>
    <property type="project" value="InterPro"/>
</dbReference>
<dbReference type="InterPro" id="IPR039982">
    <property type="entry name" value="Ribosomal_mL65"/>
</dbReference>
<keyword evidence="3" id="KW-0496">Mitochondrion</keyword>
<evidence type="ECO:0000313" key="6">
    <source>
        <dbReference type="RefSeq" id="XP_013389903.1"/>
    </source>
</evidence>
<name>A0A1S3HV57_LINAN</name>
<dbReference type="KEGG" id="lak:106158454"/>
<sequence length="505" mass="58602">MAACMRLQQFAGKNAVQICRRHLSGAKIRKKVRERNPPTIIHKNTTMKEWPFYSATASFDYPKPQGDVAEYPPIKERFPPGKWGCIPDRKAWVMYEKGKDLLDIPHVAERLEELCSKEQVIVYQLPLWQREHGLVEFFQYITKTHLVKGELPDIYGSIEVDDETFNFIKPLVLEVILQEKAQVVQYGRPHQPIKHRTPLQERIKREEESIRQIVNVIRTSLCRKKPHLMKLLQDKKVRIEAYWLRSGYEAIEDNGYFNTGFKHPKGFDQVTKALKFQSSHTANVVLTAEQPLPEFISKEDPLCTEEIPQFRYNPMTVGQHTAPSKPRFVPGYHLGQACEFAYLTINTPGREIDEASLPHPDDMKTITLQAGIGISFSQLLAKAHYLGFSMYHNLTYPLTCQTIVGDGRRFSFFAYQLNTLEQWKSDEVIPQRNICWALDELALYDTVEDGEVKGFNDEVLKTLIKCFLIEPEEREFNLRPYLPEDYEAPVNKKEYIAEEVKHGRN</sequence>
<dbReference type="InterPro" id="IPR010793">
    <property type="entry name" value="Ribosomal_mL37/mL65"/>
</dbReference>
<gene>
    <name evidence="6" type="primary">LOC106158454</name>
</gene>
<keyword evidence="5" id="KW-1185">Reference proteome</keyword>
<keyword evidence="2 6" id="KW-0689">Ribosomal protein</keyword>
<dbReference type="STRING" id="7574.A0A1S3HV57"/>
<dbReference type="PANTHER" id="PTHR13014">
    <property type="entry name" value="MITOCHONDRIAL 28S RIBOSOMAL PROTEIN S30/P52 PRO-APOTOTIC PROTEIN"/>
    <property type="match status" value="1"/>
</dbReference>
<dbReference type="InParanoid" id="A0A1S3HV57"/>
<protein>
    <submittedName>
        <fullName evidence="6">28S ribosomal protein S30, mitochondrial</fullName>
    </submittedName>
</protein>
<dbReference type="OrthoDB" id="6041973at2759"/>
<dbReference type="GO" id="GO:0006412">
    <property type="term" value="P:translation"/>
    <property type="evidence" value="ECO:0007669"/>
    <property type="project" value="InterPro"/>
</dbReference>